<dbReference type="Pfam" id="PF09348">
    <property type="entry name" value="DUF1990"/>
    <property type="match status" value="1"/>
</dbReference>
<evidence type="ECO:0000313" key="2">
    <source>
        <dbReference type="EMBL" id="GLC50585.1"/>
    </source>
</evidence>
<name>A0A9W6BF10_9CHLO</name>
<accession>A0A9W6BF10</accession>
<organism evidence="2 3">
    <name type="scientific">Pleodorina starrii</name>
    <dbReference type="NCBI Taxonomy" id="330485"/>
    <lineage>
        <taxon>Eukaryota</taxon>
        <taxon>Viridiplantae</taxon>
        <taxon>Chlorophyta</taxon>
        <taxon>core chlorophytes</taxon>
        <taxon>Chlorophyceae</taxon>
        <taxon>CS clade</taxon>
        <taxon>Chlamydomonadales</taxon>
        <taxon>Volvocaceae</taxon>
        <taxon>Pleodorina</taxon>
    </lineage>
</organism>
<gene>
    <name evidence="2" type="primary">PLEST005961</name>
    <name evidence="2" type="ORF">PLESTB_000396200</name>
</gene>
<sequence length="212" mass="24072">MVLFALWRPSKADEQRLKYQCSSKDLNYTNLGGTKDPSLLQELKQRGWVLDRTSVQVGKGPRAFRAATDCLQRWGHFQLGWTGVDPATSTQAGAQVVVTSKTLFLWSCNPLRIVYSERREPPRMRLPWQPRPPRSFSFAHGCLQGHMLTGEEAFRVEMRPDGSVWYDITTFSKPSHPLAIGFYPLLRHFQKKFASESARAVTWAVATAEKGT</sequence>
<dbReference type="PANTHER" id="PTHR34202">
    <property type="entry name" value="UPF0548 PROTEIN"/>
    <property type="match status" value="1"/>
</dbReference>
<comment type="caution">
    <text evidence="2">The sequence shown here is derived from an EMBL/GenBank/DDBJ whole genome shotgun (WGS) entry which is preliminary data.</text>
</comment>
<dbReference type="InterPro" id="IPR018960">
    <property type="entry name" value="DUF1990"/>
</dbReference>
<dbReference type="PANTHER" id="PTHR34202:SF1">
    <property type="entry name" value="UPF0548 PROTEIN"/>
    <property type="match status" value="1"/>
</dbReference>
<feature type="domain" description="DUF1990" evidence="1">
    <location>
        <begin position="46"/>
        <end position="200"/>
    </location>
</feature>
<protein>
    <recommendedName>
        <fullName evidence="1">DUF1990 domain-containing protein</fullName>
    </recommendedName>
</protein>
<dbReference type="OrthoDB" id="46304at2759"/>
<reference evidence="2 3" key="1">
    <citation type="journal article" date="2023" name="Commun. Biol.">
        <title>Reorganization of the ancestral sex-determining regions during the evolution of trioecy in Pleodorina starrii.</title>
        <authorList>
            <person name="Takahashi K."/>
            <person name="Suzuki S."/>
            <person name="Kawai-Toyooka H."/>
            <person name="Yamamoto K."/>
            <person name="Hamaji T."/>
            <person name="Ootsuki R."/>
            <person name="Yamaguchi H."/>
            <person name="Kawachi M."/>
            <person name="Higashiyama T."/>
            <person name="Nozaki H."/>
        </authorList>
    </citation>
    <scope>NUCLEOTIDE SEQUENCE [LARGE SCALE GENOMIC DNA]</scope>
    <source>
        <strain evidence="2 3">NIES-4479</strain>
    </source>
</reference>
<dbReference type="AlphaFoldDB" id="A0A9W6BF10"/>
<proteinExistence type="predicted"/>
<evidence type="ECO:0000259" key="1">
    <source>
        <dbReference type="Pfam" id="PF09348"/>
    </source>
</evidence>
<keyword evidence="3" id="KW-1185">Reference proteome</keyword>
<evidence type="ECO:0000313" key="3">
    <source>
        <dbReference type="Proteomes" id="UP001165080"/>
    </source>
</evidence>
<dbReference type="EMBL" id="BRXU01000003">
    <property type="protein sequence ID" value="GLC50585.1"/>
    <property type="molecule type" value="Genomic_DNA"/>
</dbReference>
<dbReference type="Proteomes" id="UP001165080">
    <property type="component" value="Unassembled WGS sequence"/>
</dbReference>